<reference evidence="2 3" key="1">
    <citation type="submission" date="2021-01" db="EMBL/GenBank/DDBJ databases">
        <title>Whole genome shotgun sequence of Plantactinospora mayteni NBRC 109088.</title>
        <authorList>
            <person name="Komaki H."/>
            <person name="Tamura T."/>
        </authorList>
    </citation>
    <scope>NUCLEOTIDE SEQUENCE [LARGE SCALE GENOMIC DNA]</scope>
    <source>
        <strain evidence="2 3">NBRC 109088</strain>
    </source>
</reference>
<keyword evidence="3" id="KW-1185">Reference proteome</keyword>
<accession>A0ABQ4EH89</accession>
<protein>
    <submittedName>
        <fullName evidence="2">Uncharacterized protein</fullName>
    </submittedName>
</protein>
<organism evidence="2 3">
    <name type="scientific">Plantactinospora mayteni</name>
    <dbReference type="NCBI Taxonomy" id="566021"/>
    <lineage>
        <taxon>Bacteria</taxon>
        <taxon>Bacillati</taxon>
        <taxon>Actinomycetota</taxon>
        <taxon>Actinomycetes</taxon>
        <taxon>Micromonosporales</taxon>
        <taxon>Micromonosporaceae</taxon>
        <taxon>Plantactinospora</taxon>
    </lineage>
</organism>
<dbReference type="Proteomes" id="UP000621500">
    <property type="component" value="Unassembled WGS sequence"/>
</dbReference>
<sequence>MTGRSGTGAPSRMLTGPRVYRVEWVLGTDRLRGFCFCGNSHDAEDPIALWAWLLAHPDSHGGDRPAHPAPVDEPTGAVPDRQPVPA</sequence>
<dbReference type="RefSeq" id="WP_203855738.1">
    <property type="nucleotide sequence ID" value="NZ_BAAAZQ010000002.1"/>
</dbReference>
<feature type="region of interest" description="Disordered" evidence="1">
    <location>
        <begin position="59"/>
        <end position="86"/>
    </location>
</feature>
<dbReference type="EMBL" id="BONX01000003">
    <property type="protein sequence ID" value="GIG94086.1"/>
    <property type="molecule type" value="Genomic_DNA"/>
</dbReference>
<evidence type="ECO:0000313" key="3">
    <source>
        <dbReference type="Proteomes" id="UP000621500"/>
    </source>
</evidence>
<comment type="caution">
    <text evidence="2">The sequence shown here is derived from an EMBL/GenBank/DDBJ whole genome shotgun (WGS) entry which is preliminary data.</text>
</comment>
<name>A0ABQ4EH89_9ACTN</name>
<gene>
    <name evidence="2" type="ORF">Pma05_06590</name>
</gene>
<proteinExistence type="predicted"/>
<evidence type="ECO:0000256" key="1">
    <source>
        <dbReference type="SAM" id="MobiDB-lite"/>
    </source>
</evidence>
<evidence type="ECO:0000313" key="2">
    <source>
        <dbReference type="EMBL" id="GIG94086.1"/>
    </source>
</evidence>